<evidence type="ECO:0000313" key="2">
    <source>
        <dbReference type="Proteomes" id="UP000606115"/>
    </source>
</evidence>
<name>A0ABQ2DKJ0_9MICC</name>
<organism evidence="1 2">
    <name type="scientific">Glutamicibacter ardleyensis</name>
    <dbReference type="NCBI Taxonomy" id="225894"/>
    <lineage>
        <taxon>Bacteria</taxon>
        <taxon>Bacillati</taxon>
        <taxon>Actinomycetota</taxon>
        <taxon>Actinomycetes</taxon>
        <taxon>Micrococcales</taxon>
        <taxon>Micrococcaceae</taxon>
        <taxon>Glutamicibacter</taxon>
    </lineage>
</organism>
<sequence>MLREIFWVLQNSLIVRASGCVGSKLMIIAHRRVESALGMEMSVPESHVANVHEVVRHRVHDVMRSCVHKVLRQDILTTEYR</sequence>
<reference evidence="2" key="1">
    <citation type="journal article" date="2019" name="Int. J. Syst. Evol. Microbiol.">
        <title>The Global Catalogue of Microorganisms (GCM) 10K type strain sequencing project: providing services to taxonomists for standard genome sequencing and annotation.</title>
        <authorList>
            <consortium name="The Broad Institute Genomics Platform"/>
            <consortium name="The Broad Institute Genome Sequencing Center for Infectious Disease"/>
            <person name="Wu L."/>
            <person name="Ma J."/>
        </authorList>
    </citation>
    <scope>NUCLEOTIDE SEQUENCE [LARGE SCALE GENOMIC DNA]</scope>
    <source>
        <strain evidence="2">CGMCC 1.3685</strain>
    </source>
</reference>
<proteinExistence type="predicted"/>
<gene>
    <name evidence="1" type="ORF">GCM10007173_18960</name>
</gene>
<comment type="caution">
    <text evidence="1">The sequence shown here is derived from an EMBL/GenBank/DDBJ whole genome shotgun (WGS) entry which is preliminary data.</text>
</comment>
<evidence type="ECO:0000313" key="1">
    <source>
        <dbReference type="EMBL" id="GGJ60363.1"/>
    </source>
</evidence>
<accession>A0ABQ2DKJ0</accession>
<dbReference type="EMBL" id="BMKX01000004">
    <property type="protein sequence ID" value="GGJ60363.1"/>
    <property type="molecule type" value="Genomic_DNA"/>
</dbReference>
<evidence type="ECO:0008006" key="3">
    <source>
        <dbReference type="Google" id="ProtNLM"/>
    </source>
</evidence>
<dbReference type="Proteomes" id="UP000606115">
    <property type="component" value="Unassembled WGS sequence"/>
</dbReference>
<protein>
    <recommendedName>
        <fullName evidence="3">Secreted protein</fullName>
    </recommendedName>
</protein>
<keyword evidence="2" id="KW-1185">Reference proteome</keyword>